<keyword evidence="2" id="KW-1185">Reference proteome</keyword>
<dbReference type="OrthoDB" id="786521at2759"/>
<dbReference type="Proteomes" id="UP000829196">
    <property type="component" value="Unassembled WGS sequence"/>
</dbReference>
<dbReference type="GO" id="GO:0008270">
    <property type="term" value="F:zinc ion binding"/>
    <property type="evidence" value="ECO:0007669"/>
    <property type="project" value="InterPro"/>
</dbReference>
<accession>A0A8T3C931</accession>
<dbReference type="EMBL" id="JAGYWB010000003">
    <property type="protein sequence ID" value="KAI0527473.1"/>
    <property type="molecule type" value="Genomic_DNA"/>
</dbReference>
<dbReference type="PANTHER" id="PTHR47481">
    <property type="match status" value="1"/>
</dbReference>
<sequence>MRSISHRGEADFFIMLMQRFEIDKFKKKNDFSLWRIKMKALLVHQGLSDAIFEENLAAFTDMAKAREIQLKAHSISLLSLGDEVLREVAKEGTTLEVWRKLESIYMKKSLTNRLLLKKQLYTLQMEETKELRNHLDDFNKLILDLKNVDVTIDEEDQGIILLSSLLKTYENIVDTMLYGKQTLTLTEIKSVLMSKDVQRKSEQKEDNSGSILIARGRSKFRRNNSNKKCFLCHKEGHFKKYCHNLVKLQGVESEISLAEATNLGD</sequence>
<protein>
    <recommendedName>
        <fullName evidence="3">Retrovirus-related Pol polyprotein from transposon TNT 1-94</fullName>
    </recommendedName>
</protein>
<organism evidence="1 2">
    <name type="scientific">Dendrobium nobile</name>
    <name type="common">Orchid</name>
    <dbReference type="NCBI Taxonomy" id="94219"/>
    <lineage>
        <taxon>Eukaryota</taxon>
        <taxon>Viridiplantae</taxon>
        <taxon>Streptophyta</taxon>
        <taxon>Embryophyta</taxon>
        <taxon>Tracheophyta</taxon>
        <taxon>Spermatophyta</taxon>
        <taxon>Magnoliopsida</taxon>
        <taxon>Liliopsida</taxon>
        <taxon>Asparagales</taxon>
        <taxon>Orchidaceae</taxon>
        <taxon>Epidendroideae</taxon>
        <taxon>Malaxideae</taxon>
        <taxon>Dendrobiinae</taxon>
        <taxon>Dendrobium</taxon>
    </lineage>
</organism>
<dbReference type="PANTHER" id="PTHR47481:SF7">
    <property type="entry name" value="CCHC-TYPE DOMAIN-CONTAINING PROTEIN"/>
    <property type="match status" value="1"/>
</dbReference>
<evidence type="ECO:0008006" key="3">
    <source>
        <dbReference type="Google" id="ProtNLM"/>
    </source>
</evidence>
<dbReference type="SUPFAM" id="SSF57756">
    <property type="entry name" value="Retrovirus zinc finger-like domains"/>
    <property type="match status" value="1"/>
</dbReference>
<reference evidence="1" key="1">
    <citation type="journal article" date="2022" name="Front. Genet.">
        <title>Chromosome-Scale Assembly of the Dendrobium nobile Genome Provides Insights Into the Molecular Mechanism of the Biosynthesis of the Medicinal Active Ingredient of Dendrobium.</title>
        <authorList>
            <person name="Xu Q."/>
            <person name="Niu S.-C."/>
            <person name="Li K.-L."/>
            <person name="Zheng P.-J."/>
            <person name="Zhang X.-J."/>
            <person name="Jia Y."/>
            <person name="Liu Y."/>
            <person name="Niu Y.-X."/>
            <person name="Yu L.-H."/>
            <person name="Chen D.-F."/>
            <person name="Zhang G.-Q."/>
        </authorList>
    </citation>
    <scope>NUCLEOTIDE SEQUENCE</scope>
    <source>
        <tissue evidence="1">Leaf</tissue>
    </source>
</reference>
<comment type="caution">
    <text evidence="1">The sequence shown here is derived from an EMBL/GenBank/DDBJ whole genome shotgun (WGS) entry which is preliminary data.</text>
</comment>
<evidence type="ECO:0000313" key="1">
    <source>
        <dbReference type="EMBL" id="KAI0527473.1"/>
    </source>
</evidence>
<name>A0A8T3C931_DENNO</name>
<gene>
    <name evidence="1" type="ORF">KFK09_003074</name>
</gene>
<dbReference type="Pfam" id="PF14223">
    <property type="entry name" value="Retrotran_gag_2"/>
    <property type="match status" value="1"/>
</dbReference>
<dbReference type="GO" id="GO:0003676">
    <property type="term" value="F:nucleic acid binding"/>
    <property type="evidence" value="ECO:0007669"/>
    <property type="project" value="InterPro"/>
</dbReference>
<dbReference type="AlphaFoldDB" id="A0A8T3C931"/>
<evidence type="ECO:0000313" key="2">
    <source>
        <dbReference type="Proteomes" id="UP000829196"/>
    </source>
</evidence>
<dbReference type="Gene3D" id="4.10.60.10">
    <property type="entry name" value="Zinc finger, CCHC-type"/>
    <property type="match status" value="1"/>
</dbReference>
<proteinExistence type="predicted"/>
<dbReference type="InterPro" id="IPR036875">
    <property type="entry name" value="Znf_CCHC_sf"/>
</dbReference>